<dbReference type="GO" id="GO:0003341">
    <property type="term" value="P:cilium movement"/>
    <property type="evidence" value="ECO:0007669"/>
    <property type="project" value="InterPro"/>
</dbReference>
<proteinExistence type="predicted"/>
<name>A0A3Q2CMA9_CYPVA</name>
<dbReference type="GO" id="GO:0097542">
    <property type="term" value="C:ciliary tip"/>
    <property type="evidence" value="ECO:0007669"/>
    <property type="project" value="TreeGrafter"/>
</dbReference>
<dbReference type="STRING" id="28743.ENSCVAP00000006556"/>
<evidence type="ECO:0000256" key="1">
    <source>
        <dbReference type="SAM" id="Coils"/>
    </source>
</evidence>
<dbReference type="InterPro" id="IPR033192">
    <property type="entry name" value="ODAD3"/>
</dbReference>
<dbReference type="Proteomes" id="UP000265020">
    <property type="component" value="Unassembled WGS sequence"/>
</dbReference>
<reference evidence="3" key="1">
    <citation type="submission" date="2025-08" db="UniProtKB">
        <authorList>
            <consortium name="Ensembl"/>
        </authorList>
    </citation>
    <scope>IDENTIFICATION</scope>
</reference>
<reference evidence="3" key="2">
    <citation type="submission" date="2025-09" db="UniProtKB">
        <authorList>
            <consortium name="Ensembl"/>
        </authorList>
    </citation>
    <scope>IDENTIFICATION</scope>
</reference>
<dbReference type="GO" id="GO:0036158">
    <property type="term" value="P:outer dynein arm assembly"/>
    <property type="evidence" value="ECO:0007669"/>
    <property type="project" value="InterPro"/>
</dbReference>
<dbReference type="Ensembl" id="ENSCVAT00000004789.1">
    <property type="protein sequence ID" value="ENSCVAP00000006556.1"/>
    <property type="gene ID" value="ENSCVAG00000000699.1"/>
</dbReference>
<dbReference type="OMA" id="EENNIFP"/>
<accession>A0A3Q2CMA9</accession>
<evidence type="ECO:0000256" key="2">
    <source>
        <dbReference type="SAM" id="MobiDB-lite"/>
    </source>
</evidence>
<organism evidence="3 4">
    <name type="scientific">Cyprinodon variegatus</name>
    <name type="common">Sheepshead minnow</name>
    <dbReference type="NCBI Taxonomy" id="28743"/>
    <lineage>
        <taxon>Eukaryota</taxon>
        <taxon>Metazoa</taxon>
        <taxon>Chordata</taxon>
        <taxon>Craniata</taxon>
        <taxon>Vertebrata</taxon>
        <taxon>Euteleostomi</taxon>
        <taxon>Actinopterygii</taxon>
        <taxon>Neopterygii</taxon>
        <taxon>Teleostei</taxon>
        <taxon>Neoteleostei</taxon>
        <taxon>Acanthomorphata</taxon>
        <taxon>Ovalentaria</taxon>
        <taxon>Atherinomorphae</taxon>
        <taxon>Cyprinodontiformes</taxon>
        <taxon>Cyprinodontidae</taxon>
        <taxon>Cyprinodon</taxon>
    </lineage>
</organism>
<feature type="coiled-coil region" evidence="1">
    <location>
        <begin position="7"/>
        <end position="143"/>
    </location>
</feature>
<dbReference type="GO" id="GO:0036064">
    <property type="term" value="C:ciliary basal body"/>
    <property type="evidence" value="ECO:0007669"/>
    <property type="project" value="TreeGrafter"/>
</dbReference>
<feature type="region of interest" description="Disordered" evidence="2">
    <location>
        <begin position="331"/>
        <end position="353"/>
    </location>
</feature>
<evidence type="ECO:0000313" key="3">
    <source>
        <dbReference type="Ensembl" id="ENSCVAP00000006556.1"/>
    </source>
</evidence>
<dbReference type="GeneTree" id="ENSGT01030000234857"/>
<sequence length="353" mass="41702">MEEEKIKKLLTCEKEEEAMKLRALENRLEKFQVKYHEAEKINLNYLKLKSHLQQESVTYGKQIESLEEENQKHREKLDNMQVMNNNAQLAKEATKAELQQLQREMSKKENERKKIIARLRHKGEELKSQAEKAEKNVQKTITQPDDLDFDTQQVRPEITEEEENNIFPYEKAFRRISEATGCTDMQDEKYQHFEKLKQENEEVLLELKKEKELRIQQFEDMKYSEEAKLSSDMKMLEKSEHQLQIQQQSRDAAAERLAGLKKTLSSIKVQLGNLAEKLQHINLPEDKSIKVHPDSDQFVLELLTECELKIQILQEDPEGKDLKMKRDELFAKVENKSENPENQTQELGKETDF</sequence>
<dbReference type="AlphaFoldDB" id="A0A3Q2CMA9"/>
<evidence type="ECO:0000313" key="4">
    <source>
        <dbReference type="Proteomes" id="UP000265020"/>
    </source>
</evidence>
<dbReference type="PANTHER" id="PTHR46518">
    <property type="entry name" value="COILED-COIL DOMAIN-CONTAINING PROTEIN 151"/>
    <property type="match status" value="1"/>
</dbReference>
<keyword evidence="4" id="KW-1185">Reference proteome</keyword>
<keyword evidence="1" id="KW-0175">Coiled coil</keyword>
<feature type="coiled-coil region" evidence="1">
    <location>
        <begin position="190"/>
        <end position="256"/>
    </location>
</feature>
<protein>
    <submittedName>
        <fullName evidence="3">Coiled-coil domain containing 151</fullName>
    </submittedName>
</protein>
<dbReference type="PANTHER" id="PTHR46518:SF1">
    <property type="entry name" value="OUTER DYNEIN ARM-DOCKING COMPLEX SUBUNIT 3"/>
    <property type="match status" value="1"/>
</dbReference>
<dbReference type="GO" id="GO:0035253">
    <property type="term" value="C:ciliary rootlet"/>
    <property type="evidence" value="ECO:0007669"/>
    <property type="project" value="TreeGrafter"/>
</dbReference>